<dbReference type="InterPro" id="IPR012337">
    <property type="entry name" value="RNaseH-like_sf"/>
</dbReference>
<keyword evidence="3" id="KW-1185">Reference proteome</keyword>
<evidence type="ECO:0000259" key="1">
    <source>
        <dbReference type="Pfam" id="PF05699"/>
    </source>
</evidence>
<dbReference type="PANTHER" id="PTHR23272">
    <property type="entry name" value="BED FINGER-RELATED"/>
    <property type="match status" value="1"/>
</dbReference>
<dbReference type="PANTHER" id="PTHR23272:SF190">
    <property type="entry name" value="ZINC FINGER, BED-TYPE-RELATED"/>
    <property type="match status" value="1"/>
</dbReference>
<evidence type="ECO:0000313" key="3">
    <source>
        <dbReference type="Proteomes" id="UP001151760"/>
    </source>
</evidence>
<accession>A0ABQ4Y7T2</accession>
<comment type="caution">
    <text evidence="2">The sequence shown here is derived from an EMBL/GenBank/DDBJ whole genome shotgun (WGS) entry which is preliminary data.</text>
</comment>
<protein>
    <submittedName>
        <fullName evidence="2">Zinc finger BED domain-containing protein RICESLEEPER 2-like protein</fullName>
    </submittedName>
</protein>
<sequence>MFECALRQRITLQLFHAQLARKYEKIVPYPDSHWETIELVSELLDVFKTATTLLSGVYYPTSCLVLSQLYLITGKLNDFGMRFPNMVGPMKEKLIKYFKELPPVITCSAALNTILNRGGVETLINNIAYDLGLSDTDNHYVSRQVARFNAAFDDMFQVYLNKYGSSASNIHSMHQEAGSSTHGSNSSMQMYNLLRSENRKRARGNTPSSELGRYGASDFLSQMTIEEFNNLDILGWWKTRESQFPILAAMARDLLSVQASTVASESAFSVSGRVISPRRTKLTPTSVEVCICLKDHLDSMERIQHQSPLEGELEQVEEQIHAEEIAMNLADPIDEEE</sequence>
<feature type="domain" description="HAT C-terminal dimerisation" evidence="1">
    <location>
        <begin position="218"/>
        <end position="296"/>
    </location>
</feature>
<reference evidence="2" key="1">
    <citation type="journal article" date="2022" name="Int. J. Mol. Sci.">
        <title>Draft Genome of Tanacetum Coccineum: Genomic Comparison of Closely Related Tanacetum-Family Plants.</title>
        <authorList>
            <person name="Yamashiro T."/>
            <person name="Shiraishi A."/>
            <person name="Nakayama K."/>
            <person name="Satake H."/>
        </authorList>
    </citation>
    <scope>NUCLEOTIDE SEQUENCE</scope>
</reference>
<dbReference type="EMBL" id="BQNB010010177">
    <property type="protein sequence ID" value="GJS73749.1"/>
    <property type="molecule type" value="Genomic_DNA"/>
</dbReference>
<dbReference type="Pfam" id="PF05699">
    <property type="entry name" value="Dimer_Tnp_hAT"/>
    <property type="match status" value="1"/>
</dbReference>
<name>A0ABQ4Y7T2_9ASTR</name>
<dbReference type="SUPFAM" id="SSF53098">
    <property type="entry name" value="Ribonuclease H-like"/>
    <property type="match status" value="1"/>
</dbReference>
<reference evidence="2" key="2">
    <citation type="submission" date="2022-01" db="EMBL/GenBank/DDBJ databases">
        <authorList>
            <person name="Yamashiro T."/>
            <person name="Shiraishi A."/>
            <person name="Satake H."/>
            <person name="Nakayama K."/>
        </authorList>
    </citation>
    <scope>NUCLEOTIDE SEQUENCE</scope>
</reference>
<dbReference type="Proteomes" id="UP001151760">
    <property type="component" value="Unassembled WGS sequence"/>
</dbReference>
<evidence type="ECO:0000313" key="2">
    <source>
        <dbReference type="EMBL" id="GJS73749.1"/>
    </source>
</evidence>
<organism evidence="2 3">
    <name type="scientific">Tanacetum coccineum</name>
    <dbReference type="NCBI Taxonomy" id="301880"/>
    <lineage>
        <taxon>Eukaryota</taxon>
        <taxon>Viridiplantae</taxon>
        <taxon>Streptophyta</taxon>
        <taxon>Embryophyta</taxon>
        <taxon>Tracheophyta</taxon>
        <taxon>Spermatophyta</taxon>
        <taxon>Magnoliopsida</taxon>
        <taxon>eudicotyledons</taxon>
        <taxon>Gunneridae</taxon>
        <taxon>Pentapetalae</taxon>
        <taxon>asterids</taxon>
        <taxon>campanulids</taxon>
        <taxon>Asterales</taxon>
        <taxon>Asteraceae</taxon>
        <taxon>Asteroideae</taxon>
        <taxon>Anthemideae</taxon>
        <taxon>Anthemidinae</taxon>
        <taxon>Tanacetum</taxon>
    </lineage>
</organism>
<proteinExistence type="predicted"/>
<gene>
    <name evidence="2" type="ORF">Tco_0706590</name>
</gene>
<dbReference type="InterPro" id="IPR008906">
    <property type="entry name" value="HATC_C_dom"/>
</dbReference>